<dbReference type="EMBL" id="CP099717">
    <property type="protein sequence ID" value="USV57921.1"/>
    <property type="molecule type" value="Genomic_DNA"/>
</dbReference>
<proteinExistence type="predicted"/>
<name>A0AAE9SCZ9_9GAMM</name>
<evidence type="ECO:0000256" key="1">
    <source>
        <dbReference type="SAM" id="MobiDB-lite"/>
    </source>
</evidence>
<dbReference type="Proteomes" id="UP001056890">
    <property type="component" value="Chromosome"/>
</dbReference>
<accession>A0AAE9SCZ9</accession>
<dbReference type="AlphaFoldDB" id="A0AAE9SCZ9"/>
<organism evidence="2 3">
    <name type="scientific">Aeromonas encheleia</name>
    <dbReference type="NCBI Taxonomy" id="73010"/>
    <lineage>
        <taxon>Bacteria</taxon>
        <taxon>Pseudomonadati</taxon>
        <taxon>Pseudomonadota</taxon>
        <taxon>Gammaproteobacteria</taxon>
        <taxon>Aeromonadales</taxon>
        <taxon>Aeromonadaceae</taxon>
        <taxon>Aeromonas</taxon>
    </lineage>
</organism>
<dbReference type="RefSeq" id="WP_252995457.1">
    <property type="nucleotide sequence ID" value="NZ_CP099717.1"/>
</dbReference>
<evidence type="ECO:0000313" key="3">
    <source>
        <dbReference type="Proteomes" id="UP001056890"/>
    </source>
</evidence>
<sequence length="58" mass="6517">MMKTIQTHKPLRRSKPINLPPQEQDDDSFLIQFSTRFSGGFAISCDGTAGEFSIEDLN</sequence>
<evidence type="ECO:0000313" key="2">
    <source>
        <dbReference type="EMBL" id="USV57921.1"/>
    </source>
</evidence>
<reference evidence="2" key="1">
    <citation type="submission" date="2022-06" db="EMBL/GenBank/DDBJ databases">
        <title>Complete Genome of Aeromonas sp. Strain SOD01 Isolated from an Urban Freshwater Stream.</title>
        <authorList>
            <person name="Williams L.E."/>
            <person name="Brysgel T."/>
            <person name="Capestro E.M."/>
            <person name="Foltz G.V."/>
            <person name="Gardner A.E."/>
            <person name="Ingrassia J."/>
            <person name="Peterson E."/>
            <person name="Arruda J."/>
            <person name="Flaherty I."/>
            <person name="Hunt M."/>
            <person name="Pappas G."/>
            <person name="Ramsaran S."/>
            <person name="Rocha M."/>
        </authorList>
    </citation>
    <scope>NUCLEOTIDE SEQUENCE</scope>
    <source>
        <strain evidence="2">SOD01</strain>
    </source>
</reference>
<feature type="region of interest" description="Disordered" evidence="1">
    <location>
        <begin position="1"/>
        <end position="25"/>
    </location>
</feature>
<keyword evidence="3" id="KW-1185">Reference proteome</keyword>
<protein>
    <submittedName>
        <fullName evidence="2">Uncharacterized protein</fullName>
    </submittedName>
</protein>
<gene>
    <name evidence="2" type="ORF">NHF51_01605</name>
</gene>